<accession>A0AAV4H3H1</accession>
<dbReference type="AlphaFoldDB" id="A0AAV4H3H1"/>
<proteinExistence type="predicted"/>
<gene>
    <name evidence="1" type="ORF">ElyMa_000859600</name>
</gene>
<evidence type="ECO:0000313" key="1">
    <source>
        <dbReference type="EMBL" id="GFR92094.1"/>
    </source>
</evidence>
<dbReference type="EMBL" id="BMAT01001765">
    <property type="protein sequence ID" value="GFR92094.1"/>
    <property type="molecule type" value="Genomic_DNA"/>
</dbReference>
<comment type="caution">
    <text evidence="1">The sequence shown here is derived from an EMBL/GenBank/DDBJ whole genome shotgun (WGS) entry which is preliminary data.</text>
</comment>
<name>A0AAV4H3H1_9GAST</name>
<sequence>MRLVARRKKNILVVKEKFIARNWRLGSSLTATITVTNNITDTLKEHPIAAPETATHIEPLDKISSQCRVDQRRGQCSTQLRRPKTTFLNHVTHTSEFFTMALQTLNLSLRKSVICNKCPVQRANPQRNPPCSKALWKMTKKKMFPRKRERACVAQ</sequence>
<organism evidence="1 2">
    <name type="scientific">Elysia marginata</name>
    <dbReference type="NCBI Taxonomy" id="1093978"/>
    <lineage>
        <taxon>Eukaryota</taxon>
        <taxon>Metazoa</taxon>
        <taxon>Spiralia</taxon>
        <taxon>Lophotrochozoa</taxon>
        <taxon>Mollusca</taxon>
        <taxon>Gastropoda</taxon>
        <taxon>Heterobranchia</taxon>
        <taxon>Euthyneura</taxon>
        <taxon>Panpulmonata</taxon>
        <taxon>Sacoglossa</taxon>
        <taxon>Placobranchoidea</taxon>
        <taxon>Plakobranchidae</taxon>
        <taxon>Elysia</taxon>
    </lineage>
</organism>
<keyword evidence="2" id="KW-1185">Reference proteome</keyword>
<protein>
    <submittedName>
        <fullName evidence="1">Uncharacterized protein</fullName>
    </submittedName>
</protein>
<evidence type="ECO:0000313" key="2">
    <source>
        <dbReference type="Proteomes" id="UP000762676"/>
    </source>
</evidence>
<dbReference type="Proteomes" id="UP000762676">
    <property type="component" value="Unassembled WGS sequence"/>
</dbReference>
<reference evidence="1 2" key="1">
    <citation type="journal article" date="2021" name="Elife">
        <title>Chloroplast acquisition without the gene transfer in kleptoplastic sea slugs, Plakobranchus ocellatus.</title>
        <authorList>
            <person name="Maeda T."/>
            <person name="Takahashi S."/>
            <person name="Yoshida T."/>
            <person name="Shimamura S."/>
            <person name="Takaki Y."/>
            <person name="Nagai Y."/>
            <person name="Toyoda A."/>
            <person name="Suzuki Y."/>
            <person name="Arimoto A."/>
            <person name="Ishii H."/>
            <person name="Satoh N."/>
            <person name="Nishiyama T."/>
            <person name="Hasebe M."/>
            <person name="Maruyama T."/>
            <person name="Minagawa J."/>
            <person name="Obokata J."/>
            <person name="Shigenobu S."/>
        </authorList>
    </citation>
    <scope>NUCLEOTIDE SEQUENCE [LARGE SCALE GENOMIC DNA]</scope>
</reference>